<proteinExistence type="predicted"/>
<reference evidence="1 2" key="2">
    <citation type="journal article" date="2022" name="Mol. Ecol. Resour.">
        <title>The genomes of chicory, endive, great burdock and yacon provide insights into Asteraceae paleo-polyploidization history and plant inulin production.</title>
        <authorList>
            <person name="Fan W."/>
            <person name="Wang S."/>
            <person name="Wang H."/>
            <person name="Wang A."/>
            <person name="Jiang F."/>
            <person name="Liu H."/>
            <person name="Zhao H."/>
            <person name="Xu D."/>
            <person name="Zhang Y."/>
        </authorList>
    </citation>
    <scope>NUCLEOTIDE SEQUENCE [LARGE SCALE GENOMIC DNA]</scope>
    <source>
        <strain evidence="2">cv. Yunnan</strain>
        <tissue evidence="1">Leaves</tissue>
    </source>
</reference>
<reference evidence="2" key="1">
    <citation type="journal article" date="2022" name="Mol. Ecol. Resour.">
        <title>The genomes of chicory, endive, great burdock and yacon provide insights into Asteraceae palaeo-polyploidization history and plant inulin production.</title>
        <authorList>
            <person name="Fan W."/>
            <person name="Wang S."/>
            <person name="Wang H."/>
            <person name="Wang A."/>
            <person name="Jiang F."/>
            <person name="Liu H."/>
            <person name="Zhao H."/>
            <person name="Xu D."/>
            <person name="Zhang Y."/>
        </authorList>
    </citation>
    <scope>NUCLEOTIDE SEQUENCE [LARGE SCALE GENOMIC DNA]</scope>
    <source>
        <strain evidence="2">cv. Yunnan</strain>
    </source>
</reference>
<protein>
    <submittedName>
        <fullName evidence="1">Uncharacterized protein</fullName>
    </submittedName>
</protein>
<evidence type="ECO:0000313" key="2">
    <source>
        <dbReference type="Proteomes" id="UP001056120"/>
    </source>
</evidence>
<name>A0ACB9I6R9_9ASTR</name>
<comment type="caution">
    <text evidence="1">The sequence shown here is derived from an EMBL/GenBank/DDBJ whole genome shotgun (WGS) entry which is preliminary data.</text>
</comment>
<gene>
    <name evidence="1" type="ORF">L1987_30895</name>
</gene>
<organism evidence="1 2">
    <name type="scientific">Smallanthus sonchifolius</name>
    <dbReference type="NCBI Taxonomy" id="185202"/>
    <lineage>
        <taxon>Eukaryota</taxon>
        <taxon>Viridiplantae</taxon>
        <taxon>Streptophyta</taxon>
        <taxon>Embryophyta</taxon>
        <taxon>Tracheophyta</taxon>
        <taxon>Spermatophyta</taxon>
        <taxon>Magnoliopsida</taxon>
        <taxon>eudicotyledons</taxon>
        <taxon>Gunneridae</taxon>
        <taxon>Pentapetalae</taxon>
        <taxon>asterids</taxon>
        <taxon>campanulids</taxon>
        <taxon>Asterales</taxon>
        <taxon>Asteraceae</taxon>
        <taxon>Asteroideae</taxon>
        <taxon>Heliantheae alliance</taxon>
        <taxon>Millerieae</taxon>
        <taxon>Smallanthus</taxon>
    </lineage>
</organism>
<dbReference type="Proteomes" id="UP001056120">
    <property type="component" value="Linkage Group LG10"/>
</dbReference>
<evidence type="ECO:0000313" key="1">
    <source>
        <dbReference type="EMBL" id="KAI3802752.1"/>
    </source>
</evidence>
<dbReference type="EMBL" id="CM042027">
    <property type="protein sequence ID" value="KAI3802752.1"/>
    <property type="molecule type" value="Genomic_DNA"/>
</dbReference>
<keyword evidence="2" id="KW-1185">Reference proteome</keyword>
<sequence>MKMLFLHIACFFVGKDRDYVEKILGPDYSAVSGIKTLIYRCLLSVSPNKKLTMHRLLQEMGKHIVRQESDIPAERSRVWLSSDSHKILSKNQGSKTVQGLALDMKMLSKEDTARKSSNLCTDALNKMDRLKFLQLNFVELNGSYENISEDLRWLCWLGFHLRTIPPDLYMRNLVAIDMSYSKLEVFEPPTVLQSLRILNLKDSHSLTEICNISKIPHLETLILWNCHSLKLAYPGDECAWILAGDTIDYIEIRGWRKTGRPKQVNPSLTEVKTIRCIIHGPQLEDIYKMAEMSKSSIGDKTAVFTSSLLHGETKSGTRSELIDETMEKQKKGEGMSKAFASDEIKESDSLPLSVGQEIKFMESTDIGQIPLQKAQQIVLRWDSTVSEDARARMIFQSDRQEIDHYLQAVDEIQRSMESTTVSDDNEQSKKVNTMMQIAMARLANEFRHILISHTTPIDTESLTESISSTQLTSKGSSLFSEFHDTDDHISRGEDVSVHTIGSSSEQGESSSTTVTYRSMSRIREIDLIPSDSIYNLRCIAERMITAGYFSECVQVYGSVRKSAVDASFNKLGVEKLSIGDIQRLEWEAFNANIGKWNLAAKVCVRVLFASEKRLCRLIFEDLGTDADDACFLETVKAPVIQLFNFAEAISISRRSPEKLFKILDLHNALLDLLPDIDAVFDSISSESIRVQVTEILSRLAEAAREMLSEFENVVLREPSKVPVPLRNTPSINKVCHELHKLDFRLQTNPRRIDCLQTFNRL</sequence>
<accession>A0ACB9I6R9</accession>